<gene>
    <name evidence="1" type="ORF">J2851_000774</name>
</gene>
<reference evidence="1 2" key="1">
    <citation type="submission" date="2021-03" db="EMBL/GenBank/DDBJ databases">
        <title>Genomic Encyclopedia of Type Strains, Phase III (KMG-III): the genomes of soil and plant-associated and newly described type strains.</title>
        <authorList>
            <person name="Whitman W."/>
        </authorList>
    </citation>
    <scope>NUCLEOTIDE SEQUENCE [LARGE SCALE GENOMIC DNA]</scope>
    <source>
        <strain evidence="1 2">IMMIB AFH-6</strain>
    </source>
</reference>
<protein>
    <submittedName>
        <fullName evidence="1">Uncharacterized protein</fullName>
    </submittedName>
</protein>
<keyword evidence="2" id="KW-1185">Reference proteome</keyword>
<accession>A0ABS4SEM2</accession>
<dbReference type="EMBL" id="JAGINP010000002">
    <property type="protein sequence ID" value="MBP2291032.1"/>
    <property type="molecule type" value="Genomic_DNA"/>
</dbReference>
<organism evidence="1 2">
    <name type="scientific">Azospirillum rugosum</name>
    <dbReference type="NCBI Taxonomy" id="416170"/>
    <lineage>
        <taxon>Bacteria</taxon>
        <taxon>Pseudomonadati</taxon>
        <taxon>Pseudomonadota</taxon>
        <taxon>Alphaproteobacteria</taxon>
        <taxon>Rhodospirillales</taxon>
        <taxon>Azospirillaceae</taxon>
        <taxon>Azospirillum</taxon>
    </lineage>
</organism>
<sequence>MSTFYFPLDGEAYRERRRWSSAAQRLSRVTTAEGAAKRHALQHGVAGIWNADDSLVVYTRKPNGTLSRKTHRKACPREFPAPFSAKPVPPSCDLHVYALGQGYTMVRLHTTEGRAHVEGLAKSKHGFSGDTYTAESAEVVSIASSASDAGLRVRFN</sequence>
<evidence type="ECO:0000313" key="2">
    <source>
        <dbReference type="Proteomes" id="UP000781958"/>
    </source>
</evidence>
<proteinExistence type="predicted"/>
<dbReference type="RefSeq" id="WP_209764256.1">
    <property type="nucleotide sequence ID" value="NZ_JAGINP010000002.1"/>
</dbReference>
<name>A0ABS4SEM2_9PROT</name>
<evidence type="ECO:0000313" key="1">
    <source>
        <dbReference type="EMBL" id="MBP2291032.1"/>
    </source>
</evidence>
<comment type="caution">
    <text evidence="1">The sequence shown here is derived from an EMBL/GenBank/DDBJ whole genome shotgun (WGS) entry which is preliminary data.</text>
</comment>
<dbReference type="Proteomes" id="UP000781958">
    <property type="component" value="Unassembled WGS sequence"/>
</dbReference>